<dbReference type="Proteomes" id="UP000760860">
    <property type="component" value="Unassembled WGS sequence"/>
</dbReference>
<dbReference type="EMBL" id="RCMV01000263">
    <property type="protein sequence ID" value="KAG3220455.1"/>
    <property type="molecule type" value="Genomic_DNA"/>
</dbReference>
<dbReference type="Proteomes" id="UP000774804">
    <property type="component" value="Unassembled WGS sequence"/>
</dbReference>
<evidence type="ECO:0000313" key="3">
    <source>
        <dbReference type="Proteomes" id="UP000774804"/>
    </source>
</evidence>
<name>A0A8T1CJN3_9STRA</name>
<evidence type="ECO:0008006" key="4">
    <source>
        <dbReference type="Google" id="ProtNLM"/>
    </source>
</evidence>
<evidence type="ECO:0000313" key="1">
    <source>
        <dbReference type="EMBL" id="KAG2924217.1"/>
    </source>
</evidence>
<comment type="caution">
    <text evidence="1">The sequence shown here is derived from an EMBL/GenBank/DDBJ whole genome shotgun (WGS) entry which is preliminary data.</text>
</comment>
<reference evidence="1" key="1">
    <citation type="submission" date="2018-10" db="EMBL/GenBank/DDBJ databases">
        <title>Effector identification in a new, highly contiguous assembly of the strawberry crown rot pathogen Phytophthora cactorum.</title>
        <authorList>
            <person name="Armitage A.D."/>
            <person name="Nellist C.F."/>
            <person name="Bates H."/>
            <person name="Vickerstaff R.J."/>
            <person name="Harrison R.J."/>
        </authorList>
    </citation>
    <scope>NUCLEOTIDE SEQUENCE</scope>
    <source>
        <strain evidence="1">4032</strain>
        <strain evidence="2">P421</strain>
    </source>
</reference>
<dbReference type="SUPFAM" id="SSF140860">
    <property type="entry name" value="Pseudo ankyrin repeat-like"/>
    <property type="match status" value="1"/>
</dbReference>
<dbReference type="AlphaFoldDB" id="A0A8T1CJN3"/>
<evidence type="ECO:0000313" key="2">
    <source>
        <dbReference type="EMBL" id="KAG3220455.1"/>
    </source>
</evidence>
<accession>A0A8T1CJN3</accession>
<proteinExistence type="predicted"/>
<gene>
    <name evidence="1" type="ORF">PC115_g8702</name>
    <name evidence="2" type="ORF">PC129_g8779</name>
</gene>
<protein>
    <recommendedName>
        <fullName evidence="4">Ankyrin repeat-containing domain</fullName>
    </recommendedName>
</protein>
<dbReference type="EMBL" id="RCMI01000229">
    <property type="protein sequence ID" value="KAG2924217.1"/>
    <property type="molecule type" value="Genomic_DNA"/>
</dbReference>
<sequence length="65" mass="7383">MNDQTMRLWESAAAASGSLDLLKWVWSLDIADGNRKIVLRVAVDNVHLEIVHWIMDQSYADVESV</sequence>
<organism evidence="1 3">
    <name type="scientific">Phytophthora cactorum</name>
    <dbReference type="NCBI Taxonomy" id="29920"/>
    <lineage>
        <taxon>Eukaryota</taxon>
        <taxon>Sar</taxon>
        <taxon>Stramenopiles</taxon>
        <taxon>Oomycota</taxon>
        <taxon>Peronosporomycetes</taxon>
        <taxon>Peronosporales</taxon>
        <taxon>Peronosporaceae</taxon>
        <taxon>Phytophthora</taxon>
    </lineage>
</organism>